<proteinExistence type="predicted"/>
<comment type="caution">
    <text evidence="1">The sequence shown here is derived from an EMBL/GenBank/DDBJ whole genome shotgun (WGS) entry which is preliminary data.</text>
</comment>
<accession>A0A0A2G7T9</accession>
<name>A0A0A2G7T9_9PORP</name>
<dbReference type="RefSeq" id="WP_036883114.1">
    <property type="nucleotide sequence ID" value="NZ_JQZW01000006.1"/>
</dbReference>
<organism evidence="1 2">
    <name type="scientific">Porphyromonas gingivicanis</name>
    <dbReference type="NCBI Taxonomy" id="266762"/>
    <lineage>
        <taxon>Bacteria</taxon>
        <taxon>Pseudomonadati</taxon>
        <taxon>Bacteroidota</taxon>
        <taxon>Bacteroidia</taxon>
        <taxon>Bacteroidales</taxon>
        <taxon>Porphyromonadaceae</taxon>
        <taxon>Porphyromonas</taxon>
    </lineage>
</organism>
<evidence type="ECO:0000313" key="2">
    <source>
        <dbReference type="Proteomes" id="UP000030134"/>
    </source>
</evidence>
<sequence>MSEFSSSKLRSSQFIRERLLADPEIKRLVGDAIYPCLAPQTEGDYIVMTRTEYGTLSGKMGIYERKCTVILEIFSDHYDRGLNIAEAVDNHFTVQYEMSLGGDGVSVQLVEAVEAVVDGKYVQLMEYSIN</sequence>
<dbReference type="EMBL" id="JQZW01000006">
    <property type="protein sequence ID" value="KGN98430.1"/>
    <property type="molecule type" value="Genomic_DNA"/>
</dbReference>
<keyword evidence="2" id="KW-1185">Reference proteome</keyword>
<reference evidence="1 2" key="1">
    <citation type="submission" date="2014-08" db="EMBL/GenBank/DDBJ databases">
        <title>Porphyromonas gingivicanis strain:COT-022_OH1391 Genome sequencing.</title>
        <authorList>
            <person name="Wallis C."/>
            <person name="Deusch O."/>
            <person name="O'Flynn C."/>
            <person name="Davis I."/>
            <person name="Jospin G."/>
            <person name="Darling A.E."/>
            <person name="Coil D.A."/>
            <person name="Alexiev A."/>
            <person name="Horsfall A."/>
            <person name="Kirkwood N."/>
            <person name="Harris S."/>
            <person name="Eisen J.A."/>
        </authorList>
    </citation>
    <scope>NUCLEOTIDE SEQUENCE [LARGE SCALE GENOMIC DNA]</scope>
    <source>
        <strain evidence="2">COT-022 OH1391</strain>
    </source>
</reference>
<gene>
    <name evidence="1" type="ORF">HQ36_02120</name>
</gene>
<dbReference type="AlphaFoldDB" id="A0A0A2G7T9"/>
<protein>
    <submittedName>
        <fullName evidence="1">Uncharacterized protein</fullName>
    </submittedName>
</protein>
<dbReference type="Proteomes" id="UP000030134">
    <property type="component" value="Unassembled WGS sequence"/>
</dbReference>
<evidence type="ECO:0000313" key="1">
    <source>
        <dbReference type="EMBL" id="KGN98430.1"/>
    </source>
</evidence>
<dbReference type="eggNOG" id="ENOG5032NYE">
    <property type="taxonomic scope" value="Bacteria"/>
</dbReference>